<dbReference type="GO" id="GO:0006281">
    <property type="term" value="P:DNA repair"/>
    <property type="evidence" value="ECO:0007669"/>
    <property type="project" value="UniProtKB-KW"/>
</dbReference>
<dbReference type="InterPro" id="IPR019559">
    <property type="entry name" value="Cullin_neddylation_domain"/>
</dbReference>
<dbReference type="Pfam" id="PF10557">
    <property type="entry name" value="Cullin_Nedd8"/>
    <property type="match status" value="1"/>
</dbReference>
<dbReference type="FunFam" id="1.20.1310.10:FF:000001">
    <property type="entry name" value="Cullin 3"/>
    <property type="match status" value="1"/>
</dbReference>
<dbReference type="PROSITE" id="PS50069">
    <property type="entry name" value="CULLIN_2"/>
    <property type="match status" value="1"/>
</dbReference>
<evidence type="ECO:0000256" key="2">
    <source>
        <dbReference type="ARBA" id="ARBA00006019"/>
    </source>
</evidence>
<evidence type="ECO:0000256" key="4">
    <source>
        <dbReference type="ARBA" id="ARBA00022553"/>
    </source>
</evidence>
<dbReference type="InterPro" id="IPR016158">
    <property type="entry name" value="Cullin_homology"/>
</dbReference>
<evidence type="ECO:0000256" key="10">
    <source>
        <dbReference type="PROSITE-ProRule" id="PRU00330"/>
    </source>
</evidence>
<dbReference type="Pfam" id="PF26557">
    <property type="entry name" value="Cullin_AB"/>
    <property type="match status" value="1"/>
</dbReference>
<sequence>MSSGENLRELTILSSRKRQQQQRNNDHSLEFHQQFESKRSKASQIYCHSVGLDSTSEYVDQQTMEGGGVDSPMDGPNLSSASGSQVQNVKKQNQLKTTNGYKNMTSSGSSSKSGARKIVIRKFQRRNDPTASNFDTNWSVLEDSVKKIQERESASVTCVELYNMVEHLCQMNYAGEIYARLQMLIGRFAEAESATLLDNSQNVSSETFLATLNRLWEAFCQQLTLTRSVFLYLDRTYRVQSTSSVSIWDAGLDAFRRHIVERCGICSRTVTGILQLIEKDRRGIQINKQLLKSLIRIFMNLQMYDRAFEREFLKATEQFYREESQQKIQELDLSLYLHHVQKRIAEEEERVHLYLEYGTFSKLIAIVERCFISAYLDTIIAKGVDQLLSEHRLADLALLFRLLSRVREGLPALKIAFADYIKKIGKTMVMDTDRDKTLVSDLMTFKSGLDTVITDCFSSNEKFLHTLKDSFDFFINTRANKIAELIAKFMDSKLRTGNKECSEEELDSVMDRVIILFRFVQGKDIFEAFYKKDLAKRLLLGRSASVDAEKAMLSKLRTECGAGLTQKLEGMFKDMELSKDFCNTFKQYLEANHGSKDVDFGKLEVNVCVLTMGNWPNYPITEVNIPPQLAELGQICAKFYTSKHNGRKLQWQYSLTSGVLKAHFGPGVTKELEVSLFQAMILLLFNDKTQWGYEELAESTKIEKTELMRTLQSLACGKFRVLLKQPKGKEVSEGDQFFVNDAFNDRLYRIRISQVQMRETEQEHQQTEEQIFQDRQYQIDAAVVRIMKTRKKIGHNQLIAEVLTQLRFPVKAIDLKKRIESLIEREYMSRDKEDANLYHYVA</sequence>
<dbReference type="PROSITE" id="PS01256">
    <property type="entry name" value="CULLIN_1"/>
    <property type="match status" value="1"/>
</dbReference>
<dbReference type="InterPro" id="IPR045093">
    <property type="entry name" value="Cullin"/>
</dbReference>
<proteinExistence type="inferred from homology"/>
<dbReference type="Gene3D" id="3.30.230.130">
    <property type="entry name" value="Cullin, Chain C, Domain 2"/>
    <property type="match status" value="1"/>
</dbReference>
<evidence type="ECO:0000256" key="3">
    <source>
        <dbReference type="ARBA" id="ARBA00022499"/>
    </source>
</evidence>
<feature type="compositionally biased region" description="Basic and acidic residues" evidence="12">
    <location>
        <begin position="24"/>
        <end position="37"/>
    </location>
</feature>
<dbReference type="FunFam" id="1.10.10.10:FF:000050">
    <property type="entry name" value="Cullin 4B"/>
    <property type="match status" value="1"/>
</dbReference>
<evidence type="ECO:0000256" key="9">
    <source>
        <dbReference type="ARBA" id="ARBA00069613"/>
    </source>
</evidence>
<dbReference type="Proteomes" id="UP000887572">
    <property type="component" value="Unplaced"/>
</dbReference>
<dbReference type="FunFam" id="3.30.230.130:FF:000001">
    <property type="entry name" value="Cullin 4A"/>
    <property type="match status" value="1"/>
</dbReference>
<organism evidence="14 15">
    <name type="scientific">Globodera rostochiensis</name>
    <name type="common">Golden nematode worm</name>
    <name type="synonym">Heterodera rostochiensis</name>
    <dbReference type="NCBI Taxonomy" id="31243"/>
    <lineage>
        <taxon>Eukaryota</taxon>
        <taxon>Metazoa</taxon>
        <taxon>Ecdysozoa</taxon>
        <taxon>Nematoda</taxon>
        <taxon>Chromadorea</taxon>
        <taxon>Rhabditida</taxon>
        <taxon>Tylenchina</taxon>
        <taxon>Tylenchomorpha</taxon>
        <taxon>Tylenchoidea</taxon>
        <taxon>Heteroderidae</taxon>
        <taxon>Heteroderinae</taxon>
        <taxon>Globodera</taxon>
    </lineage>
</organism>
<evidence type="ECO:0000256" key="12">
    <source>
        <dbReference type="SAM" id="MobiDB-lite"/>
    </source>
</evidence>
<evidence type="ECO:0000313" key="14">
    <source>
        <dbReference type="Proteomes" id="UP000887572"/>
    </source>
</evidence>
<dbReference type="SUPFAM" id="SSF46785">
    <property type="entry name" value="Winged helix' DNA-binding domain"/>
    <property type="match status" value="1"/>
</dbReference>
<dbReference type="InterPro" id="IPR059120">
    <property type="entry name" value="Cullin-like_AB"/>
</dbReference>
<accession>A0A914GZ20</accession>
<dbReference type="GO" id="GO:0005634">
    <property type="term" value="C:nucleus"/>
    <property type="evidence" value="ECO:0007669"/>
    <property type="project" value="UniProtKB-ARBA"/>
</dbReference>
<dbReference type="AlphaFoldDB" id="A0A914GZ20"/>
<evidence type="ECO:0000256" key="7">
    <source>
        <dbReference type="ARBA" id="ARBA00022843"/>
    </source>
</evidence>
<dbReference type="PANTHER" id="PTHR11932">
    <property type="entry name" value="CULLIN"/>
    <property type="match status" value="1"/>
</dbReference>
<dbReference type="SMART" id="SM00182">
    <property type="entry name" value="CULLIN"/>
    <property type="match status" value="1"/>
</dbReference>
<comment type="pathway">
    <text evidence="1">Protein modification; protein ubiquitination.</text>
</comment>
<keyword evidence="4" id="KW-0597">Phosphoprotein</keyword>
<keyword evidence="8" id="KW-0234">DNA repair</keyword>
<dbReference type="FunFam" id="1.20.1310.10:FF:000004">
    <property type="entry name" value="Cullin 4B"/>
    <property type="match status" value="1"/>
</dbReference>
<name>A0A914GZ20_GLORO</name>
<evidence type="ECO:0000259" key="13">
    <source>
        <dbReference type="PROSITE" id="PS50069"/>
    </source>
</evidence>
<protein>
    <recommendedName>
        <fullName evidence="9">Cullin-4</fullName>
    </recommendedName>
</protein>
<evidence type="ECO:0000256" key="11">
    <source>
        <dbReference type="RuleBase" id="RU003829"/>
    </source>
</evidence>
<keyword evidence="14" id="KW-1185">Reference proteome</keyword>
<dbReference type="GO" id="GO:0031464">
    <property type="term" value="C:Cul4A-RING E3 ubiquitin ligase complex"/>
    <property type="evidence" value="ECO:0007669"/>
    <property type="project" value="UniProtKB-ARBA"/>
</dbReference>
<feature type="region of interest" description="Disordered" evidence="12">
    <location>
        <begin position="14"/>
        <end position="37"/>
    </location>
</feature>
<feature type="domain" description="Cullin family profile" evidence="13">
    <location>
        <begin position="481"/>
        <end position="715"/>
    </location>
</feature>
<evidence type="ECO:0000256" key="6">
    <source>
        <dbReference type="ARBA" id="ARBA00022786"/>
    </source>
</evidence>
<dbReference type="Gene3D" id="1.10.10.10">
    <property type="entry name" value="Winged helix-like DNA-binding domain superfamily/Winged helix DNA-binding domain"/>
    <property type="match status" value="1"/>
</dbReference>
<evidence type="ECO:0000313" key="15">
    <source>
        <dbReference type="WBParaSite" id="Gr19_v10_g12435.t1"/>
    </source>
</evidence>
<dbReference type="SUPFAM" id="SSF75632">
    <property type="entry name" value="Cullin homology domain"/>
    <property type="match status" value="1"/>
</dbReference>
<keyword evidence="7" id="KW-0832">Ubl conjugation</keyword>
<evidence type="ECO:0000256" key="1">
    <source>
        <dbReference type="ARBA" id="ARBA00004906"/>
    </source>
</evidence>
<dbReference type="GO" id="GO:0031625">
    <property type="term" value="F:ubiquitin protein ligase binding"/>
    <property type="evidence" value="ECO:0007669"/>
    <property type="project" value="InterPro"/>
</dbReference>
<dbReference type="GO" id="GO:0042254">
    <property type="term" value="P:ribosome biogenesis"/>
    <property type="evidence" value="ECO:0007669"/>
    <property type="project" value="UniProtKB-ARBA"/>
</dbReference>
<evidence type="ECO:0000256" key="8">
    <source>
        <dbReference type="ARBA" id="ARBA00023204"/>
    </source>
</evidence>
<dbReference type="FunFam" id="1.20.1310.10:FF:000003">
    <property type="entry name" value="Cullin 4A"/>
    <property type="match status" value="1"/>
</dbReference>
<dbReference type="InterPro" id="IPR016159">
    <property type="entry name" value="Cullin_repeat-like_dom_sf"/>
</dbReference>
<dbReference type="Pfam" id="PF00888">
    <property type="entry name" value="Cullin"/>
    <property type="match status" value="1"/>
</dbReference>
<evidence type="ECO:0000256" key="5">
    <source>
        <dbReference type="ARBA" id="ARBA00022763"/>
    </source>
</evidence>
<keyword evidence="5" id="KW-0227">DNA damage</keyword>
<dbReference type="InterPro" id="IPR036390">
    <property type="entry name" value="WH_DNA-bd_sf"/>
</dbReference>
<dbReference type="WBParaSite" id="Gr19_v10_g12435.t1">
    <property type="protein sequence ID" value="Gr19_v10_g12435.t1"/>
    <property type="gene ID" value="Gr19_v10_g12435"/>
</dbReference>
<dbReference type="GO" id="GO:0006511">
    <property type="term" value="P:ubiquitin-dependent protein catabolic process"/>
    <property type="evidence" value="ECO:0007669"/>
    <property type="project" value="InterPro"/>
</dbReference>
<comment type="similarity">
    <text evidence="2 10 11">Belongs to the cullin family.</text>
</comment>
<feature type="region of interest" description="Disordered" evidence="12">
    <location>
        <begin position="62"/>
        <end position="89"/>
    </location>
</feature>
<dbReference type="SUPFAM" id="SSF74788">
    <property type="entry name" value="Cullin repeat-like"/>
    <property type="match status" value="1"/>
</dbReference>
<dbReference type="InterPro" id="IPR016157">
    <property type="entry name" value="Cullin_CS"/>
</dbReference>
<dbReference type="InterPro" id="IPR036388">
    <property type="entry name" value="WH-like_DNA-bd_sf"/>
</dbReference>
<keyword evidence="3" id="KW-1017">Isopeptide bond</keyword>
<dbReference type="InterPro" id="IPR001373">
    <property type="entry name" value="Cullin_N"/>
</dbReference>
<dbReference type="InterPro" id="IPR036317">
    <property type="entry name" value="Cullin_homology_sf"/>
</dbReference>
<dbReference type="SMART" id="SM00884">
    <property type="entry name" value="Cullin_Nedd8"/>
    <property type="match status" value="1"/>
</dbReference>
<dbReference type="Gene3D" id="1.20.1310.10">
    <property type="entry name" value="Cullin Repeats"/>
    <property type="match status" value="4"/>
</dbReference>
<keyword evidence="6" id="KW-0833">Ubl conjugation pathway</keyword>
<reference evidence="15" key="1">
    <citation type="submission" date="2022-11" db="UniProtKB">
        <authorList>
            <consortium name="WormBaseParasite"/>
        </authorList>
    </citation>
    <scope>IDENTIFICATION</scope>
</reference>